<keyword evidence="3" id="KW-1185">Reference proteome</keyword>
<dbReference type="Proteomes" id="UP000764110">
    <property type="component" value="Unassembled WGS sequence"/>
</dbReference>
<dbReference type="InterPro" id="IPR012338">
    <property type="entry name" value="Beta-lactam/transpept-like"/>
</dbReference>
<dbReference type="Gene3D" id="3.40.710.10">
    <property type="entry name" value="DD-peptidase/beta-lactamase superfamily"/>
    <property type="match status" value="1"/>
</dbReference>
<proteinExistence type="predicted"/>
<dbReference type="EMBL" id="JACEFI010000001">
    <property type="protein sequence ID" value="KAH0601320.1"/>
    <property type="molecule type" value="Genomic_DNA"/>
</dbReference>
<gene>
    <name evidence="2" type="ORF">MHUMG1_00194</name>
</gene>
<evidence type="ECO:0000256" key="1">
    <source>
        <dbReference type="SAM" id="MobiDB-lite"/>
    </source>
</evidence>
<reference evidence="2 3" key="1">
    <citation type="submission" date="2020-07" db="EMBL/GenBank/DDBJ databases">
        <title>Metarhizium humberi genome.</title>
        <authorList>
            <person name="Lysoe E."/>
        </authorList>
    </citation>
    <scope>NUCLEOTIDE SEQUENCE [LARGE SCALE GENOMIC DNA]</scope>
    <source>
        <strain evidence="2 3">ESALQ1638</strain>
    </source>
</reference>
<comment type="caution">
    <text evidence="2">The sequence shown here is derived from an EMBL/GenBank/DDBJ whole genome shotgun (WGS) entry which is preliminary data.</text>
</comment>
<dbReference type="AlphaFoldDB" id="A0A9P8MIG0"/>
<evidence type="ECO:0000313" key="3">
    <source>
        <dbReference type="Proteomes" id="UP000764110"/>
    </source>
</evidence>
<name>A0A9P8MIG0_9HYPO</name>
<dbReference type="SUPFAM" id="SSF56601">
    <property type="entry name" value="beta-lactamase/transpeptidase-like"/>
    <property type="match status" value="1"/>
</dbReference>
<evidence type="ECO:0000313" key="2">
    <source>
        <dbReference type="EMBL" id="KAH0601320.1"/>
    </source>
</evidence>
<protein>
    <recommendedName>
        <fullName evidence="4">Beta-lactamase-related domain-containing protein</fullName>
    </recommendedName>
</protein>
<sequence>MLASAPSTFASIANANPGCDMLNYGSPESVGMLSKTPRDMVSNLTHFTETRSLGRRSYNRTVPVEPGGITIVANRGTIVNYSEDATEDIIYDMASLAKMFTTVAVLRCLDRGHSEREAGVQDGPRVPLPGPQLHGADAGRGKRHRKEADGNSYEYTSLLGMHSTFFNRGNVEGPEFKFYKANSRVGVPDLGREKRPRAPAAAVACAWNRPRRECLGAGRRLGPRRTLLHSL</sequence>
<accession>A0A9P8MIG0</accession>
<organism evidence="2 3">
    <name type="scientific">Metarhizium humberi</name>
    <dbReference type="NCBI Taxonomy" id="2596975"/>
    <lineage>
        <taxon>Eukaryota</taxon>
        <taxon>Fungi</taxon>
        <taxon>Dikarya</taxon>
        <taxon>Ascomycota</taxon>
        <taxon>Pezizomycotina</taxon>
        <taxon>Sordariomycetes</taxon>
        <taxon>Hypocreomycetidae</taxon>
        <taxon>Hypocreales</taxon>
        <taxon>Clavicipitaceae</taxon>
        <taxon>Metarhizium</taxon>
    </lineage>
</organism>
<evidence type="ECO:0008006" key="4">
    <source>
        <dbReference type="Google" id="ProtNLM"/>
    </source>
</evidence>
<feature type="region of interest" description="Disordered" evidence="1">
    <location>
        <begin position="116"/>
        <end position="148"/>
    </location>
</feature>